<comment type="subunit">
    <text evidence="7">Homodimer.</text>
</comment>
<evidence type="ECO:0000256" key="6">
    <source>
        <dbReference type="ARBA" id="ARBA00023014"/>
    </source>
</evidence>
<dbReference type="GO" id="GO:0019646">
    <property type="term" value="P:aerobic electron transport chain"/>
    <property type="evidence" value="ECO:0007669"/>
    <property type="project" value="InterPro"/>
</dbReference>
<evidence type="ECO:0000259" key="9">
    <source>
        <dbReference type="PROSITE" id="PS51373"/>
    </source>
</evidence>
<evidence type="ECO:0000256" key="8">
    <source>
        <dbReference type="SAM" id="SignalP"/>
    </source>
</evidence>
<comment type="function">
    <text evidence="7">Specific class of high-redox-potential 4Fe-4S ferredoxins. Functions in anaerobic electron transport in most purple and in some other photosynthetic bacteria and in at least one genus (Paracoccus) of halophilic, denitrifying bacteria.</text>
</comment>
<dbReference type="RefSeq" id="WP_090530124.1">
    <property type="nucleotide sequence ID" value="NZ_FNRQ01000001.1"/>
</dbReference>
<keyword evidence="5 7" id="KW-0408">Iron</keyword>
<keyword evidence="11" id="KW-1185">Reference proteome</keyword>
<reference evidence="11" key="1">
    <citation type="submission" date="2016-10" db="EMBL/GenBank/DDBJ databases">
        <authorList>
            <person name="Varghese N."/>
            <person name="Submissions S."/>
        </authorList>
    </citation>
    <scope>NUCLEOTIDE SEQUENCE [LARGE SCALE GENOMIC DNA]</scope>
    <source>
        <strain evidence="11">LMG 24000</strain>
    </source>
</reference>
<protein>
    <recommendedName>
        <fullName evidence="7">High-potential iron-sulfur protein</fullName>
        <shortName evidence="7">HiPIP</shortName>
    </recommendedName>
</protein>
<evidence type="ECO:0000256" key="3">
    <source>
        <dbReference type="ARBA" id="ARBA00022723"/>
    </source>
</evidence>
<dbReference type="GO" id="GO:0009055">
    <property type="term" value="F:electron transfer activity"/>
    <property type="evidence" value="ECO:0007669"/>
    <property type="project" value="InterPro"/>
</dbReference>
<evidence type="ECO:0000256" key="2">
    <source>
        <dbReference type="ARBA" id="ARBA00022485"/>
    </source>
</evidence>
<evidence type="ECO:0000313" key="11">
    <source>
        <dbReference type="Proteomes" id="UP000198638"/>
    </source>
</evidence>
<dbReference type="InterPro" id="IPR000170">
    <property type="entry name" value="High_potential_FeS_prot"/>
</dbReference>
<keyword evidence="4 7" id="KW-0249">Electron transport</keyword>
<dbReference type="Pfam" id="PF01355">
    <property type="entry name" value="HIPIP"/>
    <property type="match status" value="1"/>
</dbReference>
<comment type="similarity">
    <text evidence="7">Belongs to the high-potential iron-sulfur protein (HiPIP) family.</text>
</comment>
<feature type="domain" description="High potential iron-sulfur proteins family profile" evidence="9">
    <location>
        <begin position="26"/>
        <end position="102"/>
    </location>
</feature>
<organism evidence="10 11">
    <name type="scientific">Paraburkholderia sartisoli</name>
    <dbReference type="NCBI Taxonomy" id="83784"/>
    <lineage>
        <taxon>Bacteria</taxon>
        <taxon>Pseudomonadati</taxon>
        <taxon>Pseudomonadota</taxon>
        <taxon>Betaproteobacteria</taxon>
        <taxon>Burkholderiales</taxon>
        <taxon>Burkholderiaceae</taxon>
        <taxon>Paraburkholderia</taxon>
    </lineage>
</organism>
<sequence>MQTSRRSFLILSAGMVSSLALSRAALADGPKLSEDDPAAQKLGYRLDASKVDRAKFPNWAANQTCSNCSLYQGGASDPYGGCALFGAKQVAAHGWCASWTNA</sequence>
<gene>
    <name evidence="10" type="ORF">SAMN05192564_1011154</name>
</gene>
<dbReference type="SUPFAM" id="SSF57652">
    <property type="entry name" value="HIPIP (high potential iron protein)"/>
    <property type="match status" value="1"/>
</dbReference>
<dbReference type="PROSITE" id="PS51373">
    <property type="entry name" value="HIPIP"/>
    <property type="match status" value="1"/>
</dbReference>
<dbReference type="GO" id="GO:0051539">
    <property type="term" value="F:4 iron, 4 sulfur cluster binding"/>
    <property type="evidence" value="ECO:0007669"/>
    <property type="project" value="UniProtKB-KW"/>
</dbReference>
<name>A0A1H4AEE8_9BURK</name>
<evidence type="ECO:0000256" key="7">
    <source>
        <dbReference type="RuleBase" id="RU000620"/>
    </source>
</evidence>
<evidence type="ECO:0000313" key="10">
    <source>
        <dbReference type="EMBL" id="SEA34365.1"/>
    </source>
</evidence>
<keyword evidence="2 7" id="KW-0004">4Fe-4S</keyword>
<dbReference type="InterPro" id="IPR036369">
    <property type="entry name" value="HIPIP_sf"/>
</dbReference>
<dbReference type="InterPro" id="IPR006311">
    <property type="entry name" value="TAT_signal"/>
</dbReference>
<dbReference type="Proteomes" id="UP000198638">
    <property type="component" value="Unassembled WGS sequence"/>
</dbReference>
<dbReference type="AlphaFoldDB" id="A0A1H4AEE8"/>
<dbReference type="GO" id="GO:0046872">
    <property type="term" value="F:metal ion binding"/>
    <property type="evidence" value="ECO:0007669"/>
    <property type="project" value="UniProtKB-KW"/>
</dbReference>
<keyword evidence="6 7" id="KW-0411">Iron-sulfur</keyword>
<dbReference type="Gene3D" id="4.10.490.10">
    <property type="entry name" value="High potential iron-sulphur protein"/>
    <property type="match status" value="1"/>
</dbReference>
<dbReference type="STRING" id="83784.SAMN05192564_1011154"/>
<feature type="signal peptide" evidence="8">
    <location>
        <begin position="1"/>
        <end position="27"/>
    </location>
</feature>
<keyword evidence="3 7" id="KW-0479">Metal-binding</keyword>
<accession>A0A1H4AEE8</accession>
<keyword evidence="1 7" id="KW-0813">Transport</keyword>
<keyword evidence="8" id="KW-0732">Signal</keyword>
<evidence type="ECO:0000256" key="1">
    <source>
        <dbReference type="ARBA" id="ARBA00022448"/>
    </source>
</evidence>
<dbReference type="PROSITE" id="PS51318">
    <property type="entry name" value="TAT"/>
    <property type="match status" value="1"/>
</dbReference>
<dbReference type="EMBL" id="FNRQ01000001">
    <property type="protein sequence ID" value="SEA34365.1"/>
    <property type="molecule type" value="Genomic_DNA"/>
</dbReference>
<evidence type="ECO:0000256" key="4">
    <source>
        <dbReference type="ARBA" id="ARBA00022982"/>
    </source>
</evidence>
<proteinExistence type="inferred from homology"/>
<dbReference type="OrthoDB" id="5298540at2"/>
<feature type="chain" id="PRO_5011736845" description="High-potential iron-sulfur protein" evidence="8">
    <location>
        <begin position="28"/>
        <end position="102"/>
    </location>
</feature>
<evidence type="ECO:0000256" key="5">
    <source>
        <dbReference type="ARBA" id="ARBA00023004"/>
    </source>
</evidence>